<dbReference type="AlphaFoldDB" id="B4FDD0"/>
<sequence>MRPKDPSVRTLLELSRYGGEGLSLDHW</sequence>
<reference evidence="1" key="1">
    <citation type="journal article" date="2009" name="PLoS Genet.">
        <title>Sequencing, mapping, and analysis of 27,455 maize full-length cDNAs.</title>
        <authorList>
            <person name="Soderlund C."/>
            <person name="Descour A."/>
            <person name="Kudrna D."/>
            <person name="Bomhoff M."/>
            <person name="Boyd L."/>
            <person name="Currie J."/>
            <person name="Angelova A."/>
            <person name="Collura K."/>
            <person name="Wissotski M."/>
            <person name="Ashley E."/>
            <person name="Morrow D."/>
            <person name="Fernandes J."/>
            <person name="Walbot V."/>
            <person name="Yu Y."/>
        </authorList>
    </citation>
    <scope>NUCLEOTIDE SEQUENCE</scope>
    <source>
        <strain evidence="1">B73</strain>
    </source>
</reference>
<evidence type="ECO:0000313" key="1">
    <source>
        <dbReference type="EMBL" id="ACF80123.1"/>
    </source>
</evidence>
<proteinExistence type="evidence at transcript level"/>
<dbReference type="EMBL" id="BT035118">
    <property type="protein sequence ID" value="ACF80123.1"/>
    <property type="molecule type" value="mRNA"/>
</dbReference>
<accession>B4FDD0</accession>
<organism evidence="1">
    <name type="scientific">Zea mays</name>
    <name type="common">Maize</name>
    <dbReference type="NCBI Taxonomy" id="4577"/>
    <lineage>
        <taxon>Eukaryota</taxon>
        <taxon>Viridiplantae</taxon>
        <taxon>Streptophyta</taxon>
        <taxon>Embryophyta</taxon>
        <taxon>Tracheophyta</taxon>
        <taxon>Spermatophyta</taxon>
        <taxon>Magnoliopsida</taxon>
        <taxon>Liliopsida</taxon>
        <taxon>Poales</taxon>
        <taxon>Poaceae</taxon>
        <taxon>PACMAD clade</taxon>
        <taxon>Panicoideae</taxon>
        <taxon>Andropogonodae</taxon>
        <taxon>Andropogoneae</taxon>
        <taxon>Tripsacinae</taxon>
        <taxon>Zea</taxon>
    </lineage>
</organism>
<protein>
    <submittedName>
        <fullName evidence="1">Uncharacterized protein</fullName>
    </submittedName>
</protein>
<name>B4FDD0_MAIZE</name>